<dbReference type="PROSITE" id="PS51353">
    <property type="entry name" value="ARSC"/>
    <property type="match status" value="1"/>
</dbReference>
<dbReference type="EMBL" id="CP024443">
    <property type="protein sequence ID" value="ATR79035.1"/>
    <property type="molecule type" value="Genomic_DNA"/>
</dbReference>
<proteinExistence type="inferred from homology"/>
<dbReference type="Proteomes" id="UP000229340">
    <property type="component" value="Chromosome"/>
</dbReference>
<dbReference type="Gene3D" id="3.40.30.10">
    <property type="entry name" value="Glutaredoxin"/>
    <property type="match status" value="1"/>
</dbReference>
<dbReference type="STRING" id="34062.AXE82_03230"/>
<dbReference type="Pfam" id="PF03960">
    <property type="entry name" value="ArsC"/>
    <property type="match status" value="1"/>
</dbReference>
<dbReference type="InterPro" id="IPR006504">
    <property type="entry name" value="Tscrpt_reg_Spx/MgsR"/>
</dbReference>
<evidence type="ECO:0000313" key="4">
    <source>
        <dbReference type="Proteomes" id="UP000229340"/>
    </source>
</evidence>
<dbReference type="InterPro" id="IPR036249">
    <property type="entry name" value="Thioredoxin-like_sf"/>
</dbReference>
<gene>
    <name evidence="3" type="ORF">NP7_07070</name>
</gene>
<dbReference type="PANTHER" id="PTHR30041:SF8">
    <property type="entry name" value="PROTEIN YFFB"/>
    <property type="match status" value="1"/>
</dbReference>
<dbReference type="SUPFAM" id="SSF52833">
    <property type="entry name" value="Thioredoxin-like"/>
    <property type="match status" value="1"/>
</dbReference>
<reference evidence="4" key="1">
    <citation type="submission" date="2017-11" db="EMBL/GenBank/DDBJ databases">
        <title>Complete genome sequence of Moraxella osloensis NP7 isolated from human skin.</title>
        <authorList>
            <person name="Lee K."/>
            <person name="Lim J.Y."/>
            <person name="Hwang I."/>
        </authorList>
    </citation>
    <scope>NUCLEOTIDE SEQUENCE [LARGE SCALE GENOMIC DNA]</scope>
    <source>
        <strain evidence="4">NP7</strain>
    </source>
</reference>
<dbReference type="NCBIfam" id="TIGR01617">
    <property type="entry name" value="arsC_related"/>
    <property type="match status" value="1"/>
</dbReference>
<organism evidence="3 4">
    <name type="scientific">Faucicola osloensis</name>
    <name type="common">Moraxella osloensis</name>
    <dbReference type="NCBI Taxonomy" id="34062"/>
    <lineage>
        <taxon>Bacteria</taxon>
        <taxon>Pseudomonadati</taxon>
        <taxon>Pseudomonadota</taxon>
        <taxon>Gammaproteobacteria</taxon>
        <taxon>Moraxellales</taxon>
        <taxon>Moraxellaceae</taxon>
        <taxon>Faucicola</taxon>
    </lineage>
</organism>
<dbReference type="InterPro" id="IPR006660">
    <property type="entry name" value="Arsenate_reductase-like"/>
</dbReference>
<dbReference type="PANTHER" id="PTHR30041">
    <property type="entry name" value="ARSENATE REDUCTASE"/>
    <property type="match status" value="1"/>
</dbReference>
<sequence length="117" mass="13285">MSITIYGIKNCSTMKKAFDKLTMLGLEYEFFDYKKQAIDKTTLAHWVKRAGIDKVLNTKGTTYRKLSDAQKAQIKQNVDAALDMMVAKPSMIKRPIVVLDNELIIGFDETAFEKLGM</sequence>
<dbReference type="AlphaFoldDB" id="A0A2D2LVH4"/>
<name>A0A2D2LVH4_FAUOS</name>
<evidence type="ECO:0000256" key="1">
    <source>
        <dbReference type="ARBA" id="ARBA00007198"/>
    </source>
</evidence>
<evidence type="ECO:0000313" key="3">
    <source>
        <dbReference type="EMBL" id="ATR79035.1"/>
    </source>
</evidence>
<protein>
    <submittedName>
        <fullName evidence="3">Arsenate reductase</fullName>
    </submittedName>
</protein>
<dbReference type="RefSeq" id="WP_100270264.1">
    <property type="nucleotide sequence ID" value="NZ_CP024443.1"/>
</dbReference>
<comment type="similarity">
    <text evidence="1 2">Belongs to the ArsC family.</text>
</comment>
<accession>A0A2D2LVH4</accession>
<evidence type="ECO:0000256" key="2">
    <source>
        <dbReference type="PROSITE-ProRule" id="PRU01282"/>
    </source>
</evidence>